<feature type="domain" description="P-type ATPase A" evidence="12">
    <location>
        <begin position="1350"/>
        <end position="1472"/>
    </location>
</feature>
<dbReference type="Gene3D" id="3.40.50.12780">
    <property type="entry name" value="N-terminal domain of ligase-like"/>
    <property type="match status" value="1"/>
</dbReference>
<evidence type="ECO:0000313" key="17">
    <source>
        <dbReference type="EMBL" id="KAJ3513178.1"/>
    </source>
</evidence>
<dbReference type="Pfam" id="PF00689">
    <property type="entry name" value="Cation_ATPase_C"/>
    <property type="match status" value="1"/>
</dbReference>
<evidence type="ECO:0000256" key="5">
    <source>
        <dbReference type="ARBA" id="ARBA00022723"/>
    </source>
</evidence>
<dbReference type="SUPFAM" id="SSF56801">
    <property type="entry name" value="Acetyl-CoA synthetase-like"/>
    <property type="match status" value="1"/>
</dbReference>
<dbReference type="GO" id="GO:0006874">
    <property type="term" value="P:intracellular calcium ion homeostasis"/>
    <property type="evidence" value="ECO:0007669"/>
    <property type="project" value="TreeGrafter"/>
</dbReference>
<dbReference type="InterPro" id="IPR023298">
    <property type="entry name" value="ATPase_P-typ_TM_dom_sf"/>
</dbReference>
<evidence type="ECO:0000259" key="14">
    <source>
        <dbReference type="Pfam" id="PF00689"/>
    </source>
</evidence>
<evidence type="ECO:0000256" key="7">
    <source>
        <dbReference type="ARBA" id="ARBA00022840"/>
    </source>
</evidence>
<keyword evidence="4 11" id="KW-0812">Transmembrane</keyword>
<protein>
    <submittedName>
        <fullName evidence="17">Uncharacterized protein</fullName>
    </submittedName>
</protein>
<keyword evidence="9 11" id="KW-1133">Transmembrane helix</keyword>
<dbReference type="InterPro" id="IPR023214">
    <property type="entry name" value="HAD_sf"/>
</dbReference>
<dbReference type="PROSITE" id="PS00455">
    <property type="entry name" value="AMP_BINDING"/>
    <property type="match status" value="1"/>
</dbReference>
<dbReference type="FunFam" id="2.70.150.10:FF:000028">
    <property type="entry name" value="Calcium-transporting ATPase"/>
    <property type="match status" value="1"/>
</dbReference>
<dbReference type="InterPro" id="IPR006068">
    <property type="entry name" value="ATPase_P-typ_cation-transptr_C"/>
</dbReference>
<comment type="caution">
    <text evidence="17">The sequence shown here is derived from an EMBL/GenBank/DDBJ whole genome shotgun (WGS) entry which is preliminary data.</text>
</comment>
<feature type="transmembrane region" description="Helical" evidence="11">
    <location>
        <begin position="1312"/>
        <end position="1333"/>
    </location>
</feature>
<dbReference type="InterPro" id="IPR020845">
    <property type="entry name" value="AMP-binding_CS"/>
</dbReference>
<dbReference type="SUPFAM" id="SSF81660">
    <property type="entry name" value="Metal cation-transporting ATPase, ATP-binding domain N"/>
    <property type="match status" value="1"/>
</dbReference>
<evidence type="ECO:0000256" key="6">
    <source>
        <dbReference type="ARBA" id="ARBA00022741"/>
    </source>
</evidence>
<evidence type="ECO:0000256" key="4">
    <source>
        <dbReference type="ARBA" id="ARBA00022692"/>
    </source>
</evidence>
<dbReference type="Pfam" id="PF13246">
    <property type="entry name" value="Cation_ATPase"/>
    <property type="match status" value="1"/>
</dbReference>
<sequence length="2163" mass="238872">MARHVKPVPPPRDGSVNVAEAINFNLQWNKDQPYYVFHDSTRLVELSHLEFGRACHRAAHIIRPGRGGDDGRVVAVIALVDTIVYQAVAIGLVKAGLVPFPISPRNAPPAIIKLLQDASCSTIVGTRTTLKGLFDELARISNVDLNILEAPTLDALFPKLGTESETDPFEPYPPPQTRANLDAVAMYLHSSGSTGFPKCIPQTHRILIQWTTMSLPQLIAHHERVRMGTMALPSFHTIGMYLQTFLPLYGIVSAAVYPPIVRSPDAHPMLPTPDNILEHLKKTECNCLASVPAWLHLWMQNQPDETVELLKSFIFVIYGGGPLSQKVGDQIVAAGVNLHGSYGGTEFGSPTLIRLQRWRERDWEWIRLADTTTVNWADQGDGTYECQFLTTDRHHPAIENMTNPRGYATSDLFIKHPTEPNLWKVVGRMDDVIMHSTGEKTVPGPMEGIVINNPLIHAAVMFGRSHDQAGILIEPAPGRNVDPANLEEVSQFRNEIWPTIEEANEVAPAFSKIYKEMVLITKREKPLPRSPKGSIMRKAALRLYEKDIEDLYTAVEVTSGRNVVEPPKTWDFDGILRWLTTQANDIMSHQDISSSRDLFDQGFDSLSSTFLRLRIVGAFHSSPTLKDHARKIGQNAVYTHPILQDLARFIVHIIDGDESGTAANRGKDALVAMIQKHTDGLNAPIPINTTHAQSTFQREGSVVLITGTTGSIGSQVLADLLRDDSVGRVYALNRPGKGSESVLRRHESKFENMGLEVGLLRSDKLKLLQCDVSEDRLGLSAELHQEVQATVNLIIHVAWRVDFNLGLTSFESNIKGTRNLVDLARSGRHGANTRFIFISSVAIAQGWDKAKGSYPEEIVSNESFALGTGYGESKYILERSGLQATSIRLGQVSGGLPNGAWACTEWLPILVKSSVELGALPQAHGSVSWLPMDAASRAILDIALTPERSPFALNAVHPRPVLWQDIMQAIAKEIPSRDGVDRTLFVPFSQWVERLEERAKHGDEADLRLVANFYRNMARADADIFRDGKDEAEVGGMCAFETKKAQNRSSIVLLLPPLIAILDPLVSVRFGMSGNLIAEILEVPRRGPNVDSEVATLASEIQRPTSAANSATFLNNDHPRYLYPRLDPPPTDKFEAQTLKKVDPLDDDVDPSPFPFKPTQLASLVELKNLDGLMALGGTSRVVEGLQTSIKYGIVTKLTPVEENGGSVIEDQSRLHERQLQEKHESDEELPAIRLTAPTPTESKAEHEASYVDVEERRRVYGRNVVPVRRSKSLLLLVWLALQDKVLILLFTVALVSVVIGAFLSPKGTYNAYWVEGLSILVGIPIIVSIPALNDWNRERQLQFLRERKNERTTRVIRDSVEQVIDVKDLVVGDIGILEPGEILPCDGIFLSGHNVKCDEYRFSGGSDAVRKRPFAEVVTTPTCEKDDASIEAPRSYADCFILSGSKVSEGAGKYIVVAVGRRSLVGRVQTSLNSSGTVTPLQDKLNGFATLVAKIGSCVGIVLFIALLFRLLVQFGKDVPQRQPLEKGFAIVSVLIVATVLVVVAVPQGLPLAAILSISFAAKRMFRERILVRTVHASEFLGGVSVICSNKSTFSLGMVASDVVGMRDRAKVVRMFPFSSERKCMAVVVTRPDGQYRAYFKGAREIVAKVSMKHVIVRENMRPTSTLQTRVLDDFAREKVTRTIINYANKGLCTLALCYRDFSSWPPLGQGLDNDGEVPFDGLFHDLTLLSVIGIEEPLCQDVQENVNRCHRAGISVKMCTGDNVLTARSVATRCGIFTPGGIIMEGPTFRQLTTAELVEIVPRLQVLARSSAEDKDLLIRALRMLDETISAIGKNANDSPVLKTAHVGFSMGISGTEVAKEASDIVLMDDNFSGIIQAVLWGRNVHDAVRRSVPSPIQLLWINTIMDTFAALALVTDPKTEKLLAHKPSTVQAPLFTTPMLKTILAQVVYQVAILLILHFFGRKGLDLPLTEEGTRTIYTLVFNTLVFCQILNTFNCRSLEKRLNIFEGVAQNMYFMAMILLEIIIQISVVLYGGRLLGVARLGWREWCISIGLALLTLPLGVLTLYLPNKPFHSFFRVVGLIKDPDILPTSRHDWNKALSDTRAGLRTFSKLRGGRLRVSGSVVPGADRQYSQIGFPRAARLRRQDVRHLVRSPSSLSAT</sequence>
<dbReference type="SUPFAM" id="SSF81653">
    <property type="entry name" value="Calcium ATPase, transduction domain A"/>
    <property type="match status" value="1"/>
</dbReference>
<evidence type="ECO:0000256" key="9">
    <source>
        <dbReference type="ARBA" id="ARBA00022989"/>
    </source>
</evidence>
<evidence type="ECO:0000259" key="16">
    <source>
        <dbReference type="Pfam" id="PF07993"/>
    </source>
</evidence>
<dbReference type="PANTHER" id="PTHR24093:SF369">
    <property type="entry name" value="CALCIUM-TRANSPORTING ATPASE"/>
    <property type="match status" value="1"/>
</dbReference>
<dbReference type="InterPro" id="IPR001757">
    <property type="entry name" value="P_typ_ATPase"/>
</dbReference>
<dbReference type="InterPro" id="IPR008250">
    <property type="entry name" value="ATPase_P-typ_transduc_dom_A_sf"/>
</dbReference>
<dbReference type="InterPro" id="IPR036412">
    <property type="entry name" value="HAD-like_sf"/>
</dbReference>
<feature type="transmembrane region" description="Helical" evidence="11">
    <location>
        <begin position="1946"/>
        <end position="1964"/>
    </location>
</feature>
<feature type="transmembrane region" description="Helical" evidence="11">
    <location>
        <begin position="2017"/>
        <end position="2035"/>
    </location>
</feature>
<dbReference type="InterPro" id="IPR042099">
    <property type="entry name" value="ANL_N_sf"/>
</dbReference>
<feature type="transmembrane region" description="Helical" evidence="11">
    <location>
        <begin position="1492"/>
        <end position="1510"/>
    </location>
</feature>
<dbReference type="SUPFAM" id="SSF56784">
    <property type="entry name" value="HAD-like"/>
    <property type="match status" value="1"/>
</dbReference>
<dbReference type="GO" id="GO:0005388">
    <property type="term" value="F:P-type calcium transporter activity"/>
    <property type="evidence" value="ECO:0007669"/>
    <property type="project" value="TreeGrafter"/>
</dbReference>
<dbReference type="Proteomes" id="UP001148786">
    <property type="component" value="Unassembled WGS sequence"/>
</dbReference>
<feature type="domain" description="AMP-dependent synthetase/ligase" evidence="13">
    <location>
        <begin position="31"/>
        <end position="358"/>
    </location>
</feature>
<evidence type="ECO:0000256" key="2">
    <source>
        <dbReference type="ARBA" id="ARBA00022450"/>
    </source>
</evidence>
<dbReference type="OrthoDB" id="429813at2759"/>
<dbReference type="InterPro" id="IPR036291">
    <property type="entry name" value="NAD(P)-bd_dom_sf"/>
</dbReference>
<feature type="transmembrane region" description="Helical" evidence="11">
    <location>
        <begin position="1979"/>
        <end position="1997"/>
    </location>
</feature>
<dbReference type="SUPFAM" id="SSF81665">
    <property type="entry name" value="Calcium ATPase, transmembrane domain M"/>
    <property type="match status" value="1"/>
</dbReference>
<evidence type="ECO:0000256" key="10">
    <source>
        <dbReference type="ARBA" id="ARBA00023136"/>
    </source>
</evidence>
<evidence type="ECO:0000256" key="3">
    <source>
        <dbReference type="ARBA" id="ARBA00022553"/>
    </source>
</evidence>
<keyword evidence="10 11" id="KW-0472">Membrane</keyword>
<dbReference type="Pfam" id="PF00501">
    <property type="entry name" value="AMP-binding"/>
    <property type="match status" value="1"/>
</dbReference>
<proteinExistence type="predicted"/>
<dbReference type="GO" id="GO:0016887">
    <property type="term" value="F:ATP hydrolysis activity"/>
    <property type="evidence" value="ECO:0007669"/>
    <property type="project" value="InterPro"/>
</dbReference>
<evidence type="ECO:0000256" key="1">
    <source>
        <dbReference type="ARBA" id="ARBA00004127"/>
    </source>
</evidence>
<dbReference type="GO" id="GO:0005886">
    <property type="term" value="C:plasma membrane"/>
    <property type="evidence" value="ECO:0007669"/>
    <property type="project" value="TreeGrafter"/>
</dbReference>
<reference evidence="17" key="1">
    <citation type="submission" date="2022-07" db="EMBL/GenBank/DDBJ databases">
        <title>Genome Sequence of Agrocybe chaxingu.</title>
        <authorList>
            <person name="Buettner E."/>
        </authorList>
    </citation>
    <scope>NUCLEOTIDE SEQUENCE</scope>
    <source>
        <strain evidence="17">MP-N11</strain>
    </source>
</reference>
<feature type="domain" description="Cation-transporting P-type ATPase N-terminal" evidence="15">
    <location>
        <begin position="1253"/>
        <end position="1297"/>
    </location>
</feature>
<comment type="subcellular location">
    <subcellularLocation>
        <location evidence="1">Endomembrane system</location>
        <topology evidence="1">Multi-pass membrane protein</topology>
    </subcellularLocation>
</comment>
<dbReference type="SUPFAM" id="SSF51735">
    <property type="entry name" value="NAD(P)-binding Rossmann-fold domains"/>
    <property type="match status" value="1"/>
</dbReference>
<organism evidence="17 18">
    <name type="scientific">Agrocybe chaxingu</name>
    <dbReference type="NCBI Taxonomy" id="84603"/>
    <lineage>
        <taxon>Eukaryota</taxon>
        <taxon>Fungi</taxon>
        <taxon>Dikarya</taxon>
        <taxon>Basidiomycota</taxon>
        <taxon>Agaricomycotina</taxon>
        <taxon>Agaricomycetes</taxon>
        <taxon>Agaricomycetidae</taxon>
        <taxon>Agaricales</taxon>
        <taxon>Agaricineae</taxon>
        <taxon>Strophariaceae</taxon>
        <taxon>Agrocybe</taxon>
    </lineage>
</organism>
<keyword evidence="6" id="KW-0547">Nucleotide-binding</keyword>
<feature type="domain" description="Cation-transporting P-type ATPase C-terminal" evidence="14">
    <location>
        <begin position="1897"/>
        <end position="2064"/>
    </location>
</feature>
<feature type="transmembrane region" description="Helical" evidence="11">
    <location>
        <begin position="1286"/>
        <end position="1306"/>
    </location>
</feature>
<keyword evidence="5" id="KW-0479">Metal-binding</keyword>
<evidence type="ECO:0000259" key="12">
    <source>
        <dbReference type="Pfam" id="PF00122"/>
    </source>
</evidence>
<dbReference type="Pfam" id="PF00690">
    <property type="entry name" value="Cation_ATPase_N"/>
    <property type="match status" value="1"/>
</dbReference>
<dbReference type="Pfam" id="PF07993">
    <property type="entry name" value="NAD_binding_4"/>
    <property type="match status" value="1"/>
</dbReference>
<dbReference type="InterPro" id="IPR023299">
    <property type="entry name" value="ATPase_P-typ_cyto_dom_N"/>
</dbReference>
<dbReference type="EMBL" id="JANKHO010000213">
    <property type="protein sequence ID" value="KAJ3513178.1"/>
    <property type="molecule type" value="Genomic_DNA"/>
</dbReference>
<keyword evidence="18" id="KW-1185">Reference proteome</keyword>
<dbReference type="Pfam" id="PF23562">
    <property type="entry name" value="AMP-binding_C_3"/>
    <property type="match status" value="1"/>
</dbReference>
<evidence type="ECO:0000313" key="18">
    <source>
        <dbReference type="Proteomes" id="UP001148786"/>
    </source>
</evidence>
<keyword evidence="7" id="KW-0067">ATP-binding</keyword>
<dbReference type="GO" id="GO:0012505">
    <property type="term" value="C:endomembrane system"/>
    <property type="evidence" value="ECO:0007669"/>
    <property type="project" value="UniProtKB-SubCell"/>
</dbReference>
<feature type="transmembrane region" description="Helical" evidence="11">
    <location>
        <begin position="1530"/>
        <end position="1563"/>
    </location>
</feature>
<feature type="domain" description="Thioester reductase (TE)" evidence="16">
    <location>
        <begin position="705"/>
        <end position="939"/>
    </location>
</feature>
<dbReference type="Pfam" id="PF00122">
    <property type="entry name" value="E1-E2_ATPase"/>
    <property type="match status" value="1"/>
</dbReference>
<dbReference type="Gene3D" id="2.70.150.10">
    <property type="entry name" value="Calcium-transporting ATPase, cytoplasmic transduction domain A"/>
    <property type="match status" value="1"/>
</dbReference>
<dbReference type="GO" id="GO:0046872">
    <property type="term" value="F:metal ion binding"/>
    <property type="evidence" value="ECO:0007669"/>
    <property type="project" value="UniProtKB-KW"/>
</dbReference>
<dbReference type="Gene3D" id="1.20.1110.10">
    <property type="entry name" value="Calcium-transporting ATPase, transmembrane domain"/>
    <property type="match status" value="2"/>
</dbReference>
<keyword evidence="2" id="KW-0596">Phosphopantetheine</keyword>
<keyword evidence="8" id="KW-0460">Magnesium</keyword>
<dbReference type="InterPro" id="IPR013120">
    <property type="entry name" value="FAR_NAD-bd"/>
</dbReference>
<dbReference type="InterPro" id="IPR004014">
    <property type="entry name" value="ATPase_P-typ_cation-transptr_N"/>
</dbReference>
<dbReference type="InterPro" id="IPR059000">
    <property type="entry name" value="ATPase_P-type_domA"/>
</dbReference>
<evidence type="ECO:0000259" key="13">
    <source>
        <dbReference type="Pfam" id="PF00501"/>
    </source>
</evidence>
<dbReference type="Gene3D" id="3.40.50.720">
    <property type="entry name" value="NAD(P)-binding Rossmann-like Domain"/>
    <property type="match status" value="1"/>
</dbReference>
<feature type="transmembrane region" description="Helical" evidence="11">
    <location>
        <begin position="2047"/>
        <end position="2070"/>
    </location>
</feature>
<evidence type="ECO:0000259" key="15">
    <source>
        <dbReference type="Pfam" id="PF00690"/>
    </source>
</evidence>
<dbReference type="PANTHER" id="PTHR24093">
    <property type="entry name" value="CATION TRANSPORTING ATPASE"/>
    <property type="match status" value="1"/>
</dbReference>
<dbReference type="Gene3D" id="3.40.50.1000">
    <property type="entry name" value="HAD superfamily/HAD-like"/>
    <property type="match status" value="1"/>
</dbReference>
<evidence type="ECO:0000256" key="11">
    <source>
        <dbReference type="SAM" id="Phobius"/>
    </source>
</evidence>
<gene>
    <name evidence="17" type="ORF">NLJ89_g3094</name>
</gene>
<dbReference type="PRINTS" id="PR00119">
    <property type="entry name" value="CATATPASE"/>
</dbReference>
<dbReference type="GO" id="GO:0005524">
    <property type="term" value="F:ATP binding"/>
    <property type="evidence" value="ECO:0007669"/>
    <property type="project" value="UniProtKB-KW"/>
</dbReference>
<accession>A0A9W8MYG7</accession>
<dbReference type="PRINTS" id="PR00120">
    <property type="entry name" value="HATPASE"/>
</dbReference>
<evidence type="ECO:0000256" key="8">
    <source>
        <dbReference type="ARBA" id="ARBA00022842"/>
    </source>
</evidence>
<dbReference type="InterPro" id="IPR000873">
    <property type="entry name" value="AMP-dep_synth/lig_dom"/>
</dbReference>
<dbReference type="Gene3D" id="3.40.1110.10">
    <property type="entry name" value="Calcium-transporting ATPase, cytoplasmic domain N"/>
    <property type="match status" value="1"/>
</dbReference>
<name>A0A9W8MYG7_9AGAR</name>
<keyword evidence="3" id="KW-0597">Phosphoprotein</keyword>